<dbReference type="Proteomes" id="UP000319514">
    <property type="component" value="Unassembled WGS sequence"/>
</dbReference>
<dbReference type="InterPro" id="IPR000524">
    <property type="entry name" value="Tscrpt_reg_HTH_GntR"/>
</dbReference>
<dbReference type="Gene3D" id="1.10.10.10">
    <property type="entry name" value="Winged helix-like DNA-binding domain superfamily/Winged helix DNA-binding domain"/>
    <property type="match status" value="1"/>
</dbReference>
<dbReference type="GO" id="GO:0003677">
    <property type="term" value="F:DNA binding"/>
    <property type="evidence" value="ECO:0007669"/>
    <property type="project" value="UniProtKB-KW"/>
</dbReference>
<gene>
    <name evidence="5" type="ORF">FB474_0043</name>
</gene>
<dbReference type="InterPro" id="IPR036390">
    <property type="entry name" value="WH_DNA-bd_sf"/>
</dbReference>
<keyword evidence="1" id="KW-0805">Transcription regulation</keyword>
<dbReference type="InterPro" id="IPR008920">
    <property type="entry name" value="TF_FadR/GntR_C"/>
</dbReference>
<dbReference type="Pfam" id="PF07729">
    <property type="entry name" value="FCD"/>
    <property type="match status" value="1"/>
</dbReference>
<dbReference type="Gene3D" id="1.20.120.530">
    <property type="entry name" value="GntR ligand-binding domain-like"/>
    <property type="match status" value="1"/>
</dbReference>
<dbReference type="PANTHER" id="PTHR43537">
    <property type="entry name" value="TRANSCRIPTIONAL REGULATOR, GNTR FAMILY"/>
    <property type="match status" value="1"/>
</dbReference>
<dbReference type="AlphaFoldDB" id="A0A542ZEJ4"/>
<evidence type="ECO:0000313" key="6">
    <source>
        <dbReference type="Proteomes" id="UP000319514"/>
    </source>
</evidence>
<protein>
    <submittedName>
        <fullName evidence="5">DNA-binding GntR family transcriptional regulator</fullName>
    </submittedName>
</protein>
<dbReference type="GO" id="GO:0003700">
    <property type="term" value="F:DNA-binding transcription factor activity"/>
    <property type="evidence" value="ECO:0007669"/>
    <property type="project" value="InterPro"/>
</dbReference>
<comment type="caution">
    <text evidence="5">The sequence shown here is derived from an EMBL/GenBank/DDBJ whole genome shotgun (WGS) entry which is preliminary data.</text>
</comment>
<dbReference type="SUPFAM" id="SSF46785">
    <property type="entry name" value="Winged helix' DNA-binding domain"/>
    <property type="match status" value="1"/>
</dbReference>
<evidence type="ECO:0000256" key="3">
    <source>
        <dbReference type="ARBA" id="ARBA00023163"/>
    </source>
</evidence>
<keyword evidence="6" id="KW-1185">Reference proteome</keyword>
<keyword evidence="3" id="KW-0804">Transcription</keyword>
<dbReference type="SUPFAM" id="SSF48008">
    <property type="entry name" value="GntR ligand-binding domain-like"/>
    <property type="match status" value="1"/>
</dbReference>
<dbReference type="RefSeq" id="WP_141786814.1">
    <property type="nucleotide sequence ID" value="NZ_BAAAKX010000006.1"/>
</dbReference>
<dbReference type="SMART" id="SM00895">
    <property type="entry name" value="FCD"/>
    <property type="match status" value="1"/>
</dbReference>
<dbReference type="PANTHER" id="PTHR43537:SF24">
    <property type="entry name" value="GLUCONATE OPERON TRANSCRIPTIONAL REPRESSOR"/>
    <property type="match status" value="1"/>
</dbReference>
<dbReference type="InterPro" id="IPR036388">
    <property type="entry name" value="WH-like_DNA-bd_sf"/>
</dbReference>
<dbReference type="EMBL" id="VFOQ01000001">
    <property type="protein sequence ID" value="TQL58709.1"/>
    <property type="molecule type" value="Genomic_DNA"/>
</dbReference>
<organism evidence="5 6">
    <name type="scientific">Oryzihumus leptocrescens</name>
    <dbReference type="NCBI Taxonomy" id="297536"/>
    <lineage>
        <taxon>Bacteria</taxon>
        <taxon>Bacillati</taxon>
        <taxon>Actinomycetota</taxon>
        <taxon>Actinomycetes</taxon>
        <taxon>Micrococcales</taxon>
        <taxon>Intrasporangiaceae</taxon>
        <taxon>Oryzihumus</taxon>
    </lineage>
</organism>
<dbReference type="Pfam" id="PF00392">
    <property type="entry name" value="GntR"/>
    <property type="match status" value="1"/>
</dbReference>
<evidence type="ECO:0000313" key="5">
    <source>
        <dbReference type="EMBL" id="TQL58709.1"/>
    </source>
</evidence>
<evidence type="ECO:0000259" key="4">
    <source>
        <dbReference type="PROSITE" id="PS50949"/>
    </source>
</evidence>
<proteinExistence type="predicted"/>
<accession>A0A542ZEJ4</accession>
<reference evidence="5 6" key="1">
    <citation type="submission" date="2019-06" db="EMBL/GenBank/DDBJ databases">
        <title>Sequencing the genomes of 1000 actinobacteria strains.</title>
        <authorList>
            <person name="Klenk H.-P."/>
        </authorList>
    </citation>
    <scope>NUCLEOTIDE SEQUENCE [LARGE SCALE GENOMIC DNA]</scope>
    <source>
        <strain evidence="5 6">DSM 18082</strain>
    </source>
</reference>
<dbReference type="PRINTS" id="PR00035">
    <property type="entry name" value="HTHGNTR"/>
</dbReference>
<name>A0A542ZEJ4_9MICO</name>
<dbReference type="CDD" id="cd07377">
    <property type="entry name" value="WHTH_GntR"/>
    <property type="match status" value="1"/>
</dbReference>
<keyword evidence="2 5" id="KW-0238">DNA-binding</keyword>
<dbReference type="PROSITE" id="PS50949">
    <property type="entry name" value="HTH_GNTR"/>
    <property type="match status" value="1"/>
</dbReference>
<evidence type="ECO:0000256" key="1">
    <source>
        <dbReference type="ARBA" id="ARBA00023015"/>
    </source>
</evidence>
<sequence>MDTSAGMPSASERTYAHLKRSILDGTHAGGALVTEGEVAEAVGVSRTPVREALLRLEAEGLVRLYPKKGALVIPVSAQEARDVVEARELIEQWAADRVWARRKEVLDDLAALLEQMRDARRRGAVAEFSEADRAFHERIVAGAGNAVLARQYRSLRERQMCLTSTAMRVADGRMDKAVQGHRQLLELLRSGTKAAFLAATRDHLEIAREQAGVTR</sequence>
<feature type="domain" description="HTH gntR-type" evidence="4">
    <location>
        <begin position="8"/>
        <end position="75"/>
    </location>
</feature>
<dbReference type="OrthoDB" id="8680240at2"/>
<evidence type="ECO:0000256" key="2">
    <source>
        <dbReference type="ARBA" id="ARBA00023125"/>
    </source>
</evidence>
<dbReference type="SMART" id="SM00345">
    <property type="entry name" value="HTH_GNTR"/>
    <property type="match status" value="1"/>
</dbReference>
<dbReference type="InterPro" id="IPR011711">
    <property type="entry name" value="GntR_C"/>
</dbReference>